<gene>
    <name evidence="5" type="ORF">SAMN02745119_00440</name>
</gene>
<keyword evidence="1 4" id="KW-0805">Transcription regulation</keyword>
<dbReference type="SUPFAM" id="SSF46785">
    <property type="entry name" value="Winged helix' DNA-binding domain"/>
    <property type="match status" value="1"/>
</dbReference>
<accession>A0A1T4KAZ6</accession>
<name>A0A1T4KAZ6_9BACT</name>
<evidence type="ECO:0000256" key="2">
    <source>
        <dbReference type="ARBA" id="ARBA00023125"/>
    </source>
</evidence>
<evidence type="ECO:0000256" key="3">
    <source>
        <dbReference type="ARBA" id="ARBA00023163"/>
    </source>
</evidence>
<keyword evidence="2 4" id="KW-0238">DNA-binding</keyword>
<dbReference type="InterPro" id="IPR036390">
    <property type="entry name" value="WH_DNA-bd_sf"/>
</dbReference>
<dbReference type="RefSeq" id="WP_139366643.1">
    <property type="nucleotide sequence ID" value="NZ_FUWR01000001.1"/>
</dbReference>
<keyword evidence="6" id="KW-1185">Reference proteome</keyword>
<dbReference type="PIRSF" id="PIRSF006707">
    <property type="entry name" value="MJ1563"/>
    <property type="match status" value="1"/>
</dbReference>
<evidence type="ECO:0000313" key="6">
    <source>
        <dbReference type="Proteomes" id="UP000190102"/>
    </source>
</evidence>
<dbReference type="STRING" id="115783.SAMN02745119_00440"/>
<dbReference type="OrthoDB" id="9792628at2"/>
<evidence type="ECO:0000256" key="1">
    <source>
        <dbReference type="ARBA" id="ARBA00023015"/>
    </source>
</evidence>
<evidence type="ECO:0000313" key="5">
    <source>
        <dbReference type="EMBL" id="SJZ39503.1"/>
    </source>
</evidence>
<dbReference type="EMBL" id="FUWR01000001">
    <property type="protein sequence ID" value="SJZ39503.1"/>
    <property type="molecule type" value="Genomic_DNA"/>
</dbReference>
<dbReference type="PANTHER" id="PTHR38465">
    <property type="entry name" value="HTH-TYPE TRANSCRIPTIONAL REGULATOR MJ1563-RELATED"/>
    <property type="match status" value="1"/>
</dbReference>
<dbReference type="Proteomes" id="UP000190102">
    <property type="component" value="Unassembled WGS sequence"/>
</dbReference>
<proteinExistence type="inferred from homology"/>
<dbReference type="InterPro" id="IPR026282">
    <property type="entry name" value="MJ1563"/>
</dbReference>
<reference evidence="6" key="1">
    <citation type="submission" date="2017-02" db="EMBL/GenBank/DDBJ databases">
        <authorList>
            <person name="Varghese N."/>
            <person name="Submissions S."/>
        </authorList>
    </citation>
    <scope>NUCLEOTIDE SEQUENCE [LARGE SCALE GENOMIC DNA]</scope>
    <source>
        <strain evidence="6">ATCC BAA-34</strain>
    </source>
</reference>
<dbReference type="Gene3D" id="1.10.10.10">
    <property type="entry name" value="Winged helix-like DNA-binding domain superfamily/Winged helix DNA-binding domain"/>
    <property type="match status" value="1"/>
</dbReference>
<sequence>MEPEVLDRFVESWGAMGSLWGVNTSVARIHGLLIASDQSWCLDDISQRLAISKSNVSMSLKELRTWNVIRKVYKPGDRREFYVCEPDAWKMLFNIMRERKRREFDPVVAHIKETLESAASAPDGIALERLRQMEQMLATFDSLANKLLSSETQARAVIGFFMNKI</sequence>
<dbReference type="InterPro" id="IPR036388">
    <property type="entry name" value="WH-like_DNA-bd_sf"/>
</dbReference>
<dbReference type="InterPro" id="IPR052362">
    <property type="entry name" value="HTH-GbsR_regulator"/>
</dbReference>
<comment type="similarity">
    <text evidence="4">Belongs to the GbsR family.</text>
</comment>
<dbReference type="GO" id="GO:0003677">
    <property type="term" value="F:DNA binding"/>
    <property type="evidence" value="ECO:0007669"/>
    <property type="project" value="UniProtKB-UniRule"/>
</dbReference>
<protein>
    <recommendedName>
        <fullName evidence="4">HTH-type transcriptional regulator</fullName>
    </recommendedName>
</protein>
<evidence type="ECO:0000256" key="4">
    <source>
        <dbReference type="PIRNR" id="PIRNR006707"/>
    </source>
</evidence>
<organism evidence="5 6">
    <name type="scientific">Trichlorobacter thiogenes</name>
    <dbReference type="NCBI Taxonomy" id="115783"/>
    <lineage>
        <taxon>Bacteria</taxon>
        <taxon>Pseudomonadati</taxon>
        <taxon>Thermodesulfobacteriota</taxon>
        <taxon>Desulfuromonadia</taxon>
        <taxon>Geobacterales</taxon>
        <taxon>Geobacteraceae</taxon>
        <taxon>Trichlorobacter</taxon>
    </lineage>
</organism>
<keyword evidence="3 4" id="KW-0804">Transcription</keyword>
<dbReference type="AlphaFoldDB" id="A0A1T4KAZ6"/>
<dbReference type="PANTHER" id="PTHR38465:SF1">
    <property type="entry name" value="HTH-TYPE TRANSCRIPTIONAL REGULATOR MJ1563-RELATED"/>
    <property type="match status" value="1"/>
</dbReference>